<protein>
    <submittedName>
        <fullName evidence="1">Uncharacterized protein</fullName>
    </submittedName>
</protein>
<comment type="caution">
    <text evidence="1">The sequence shown here is derived from an EMBL/GenBank/DDBJ whole genome shotgun (WGS) entry which is preliminary data.</text>
</comment>
<name>A0ABD5CE72_9BURK</name>
<dbReference type="AlphaFoldDB" id="A0ABD5CE72"/>
<proteinExistence type="predicted"/>
<dbReference type="RefSeq" id="WP_310030349.1">
    <property type="nucleotide sequence ID" value="NZ_JAVIZN010000002.1"/>
</dbReference>
<gene>
    <name evidence="1" type="ORF">QF025_000859</name>
</gene>
<sequence length="163" mass="18062">MNLYLNLDGVLHPNHVTCLPGCVPVLTVCDHEVLEHAPVLADVLEGHSNVNIVLNTWWTFYLGLDACIEMLPSPLACRVSAATIGCVTCYDSIPDRAIEMEKHIARQAKSCFIVLDHNNARYRPELLPHLLLLDPEEGLAALTARRSLARRLTRMSLAMTANP</sequence>
<dbReference type="EMBL" id="JAVIZN010000002">
    <property type="protein sequence ID" value="MDR6202139.1"/>
    <property type="molecule type" value="Genomic_DNA"/>
</dbReference>
<reference evidence="1 2" key="1">
    <citation type="submission" date="2023-08" db="EMBL/GenBank/DDBJ databases">
        <title>Genome sequencing of plant associated microbes to promote plant fitness in Sorghum bicolor and Oryza sativa.</title>
        <authorList>
            <person name="Coleman-Derr D."/>
        </authorList>
    </citation>
    <scope>NUCLEOTIDE SEQUENCE [LARGE SCALE GENOMIC DNA]</scope>
    <source>
        <strain evidence="1 2">SLBN-33</strain>
    </source>
</reference>
<dbReference type="Proteomes" id="UP001245184">
    <property type="component" value="Unassembled WGS sequence"/>
</dbReference>
<organism evidence="1 2">
    <name type="scientific">Paraburkholderia graminis</name>
    <dbReference type="NCBI Taxonomy" id="60548"/>
    <lineage>
        <taxon>Bacteria</taxon>
        <taxon>Pseudomonadati</taxon>
        <taxon>Pseudomonadota</taxon>
        <taxon>Betaproteobacteria</taxon>
        <taxon>Burkholderiales</taxon>
        <taxon>Burkholderiaceae</taxon>
        <taxon>Paraburkholderia</taxon>
    </lineage>
</organism>
<evidence type="ECO:0000313" key="2">
    <source>
        <dbReference type="Proteomes" id="UP001245184"/>
    </source>
</evidence>
<evidence type="ECO:0000313" key="1">
    <source>
        <dbReference type="EMBL" id="MDR6202139.1"/>
    </source>
</evidence>
<dbReference type="Pfam" id="PF18143">
    <property type="entry name" value="HAD_SAK_2"/>
    <property type="match status" value="1"/>
</dbReference>
<accession>A0ABD5CE72</accession>